<reference evidence="3" key="1">
    <citation type="submission" date="2008-03" db="EMBL/GenBank/DDBJ databases">
        <title>Complete sequence of chromosome of Beijerinckia indica subsp. indica ATCC 9039.</title>
        <authorList>
            <consortium name="US DOE Joint Genome Institute"/>
            <person name="Copeland A."/>
            <person name="Lucas S."/>
            <person name="Lapidus A."/>
            <person name="Glavina del Rio T."/>
            <person name="Dalin E."/>
            <person name="Tice H."/>
            <person name="Bruce D."/>
            <person name="Goodwin L."/>
            <person name="Pitluck S."/>
            <person name="LaButti K."/>
            <person name="Schmutz J."/>
            <person name="Larimer F."/>
            <person name="Land M."/>
            <person name="Hauser L."/>
            <person name="Kyrpides N."/>
            <person name="Mikhailova N."/>
            <person name="Dunfield P.F."/>
            <person name="Dedysh S.N."/>
            <person name="Liesack W."/>
            <person name="Saw J.H."/>
            <person name="Alam M."/>
            <person name="Chen Y."/>
            <person name="Murrell J.C."/>
            <person name="Richardson P."/>
        </authorList>
    </citation>
    <scope>NUCLEOTIDE SEQUENCE [LARGE SCALE GENOMIC DNA]</scope>
    <source>
        <strain evidence="3">ATCC 9039 / DSM 1715 / NCIMB 8712</strain>
    </source>
</reference>
<feature type="transmembrane region" description="Helical" evidence="1">
    <location>
        <begin position="452"/>
        <end position="471"/>
    </location>
</feature>
<keyword evidence="1" id="KW-0472">Membrane</keyword>
<keyword evidence="3" id="KW-1185">Reference proteome</keyword>
<evidence type="ECO:0000313" key="2">
    <source>
        <dbReference type="EMBL" id="ACB96426.1"/>
    </source>
</evidence>
<feature type="transmembrane region" description="Helical" evidence="1">
    <location>
        <begin position="356"/>
        <end position="375"/>
    </location>
</feature>
<accession>B2IKE6</accession>
<dbReference type="STRING" id="395963.Bind_2857"/>
<feature type="transmembrane region" description="Helical" evidence="1">
    <location>
        <begin position="120"/>
        <end position="141"/>
    </location>
</feature>
<feature type="transmembrane region" description="Helical" evidence="1">
    <location>
        <begin position="20"/>
        <end position="39"/>
    </location>
</feature>
<dbReference type="Proteomes" id="UP000001695">
    <property type="component" value="Chromosome"/>
</dbReference>
<sequence length="565" mass="62945">MSLISSQSSGDFISDAKTPLLSLLALVIVFIGTVSYVGISGDFPLIDDWSYAISTRMLVATGTWKPFGWTSMPLISNALWAAPICALSSCGFDDLRLTTLLASSLLFVMTFFLVKANNKTMLVPLFAALLLAFNPIAYALSFTFMTDILFSALVTTSAFLFVLSLERDSIPLIVFGTIIAILATFSRQLGLCLPLAFLVVRLLQTDRWPRKLILALTPFLVCTASLMLFNRWLRETGRTPDVYDFQLNLLASTIKAPVLEVMSLIGLHVIETLLYLGLFSLPLLLLTRRHDIVAVDARSWWRHAPIMIAGCVTLLGVATMWARHQIMPLFGDILVPQGIGPLLLRDTFELHLPNVPSLPSFFWIVVTLLSLWGVFELSRRTVTYMINIIQKVRYGEHNPNASGPLFAMIAILAYLAPLMLSGLFDRYLIPVLPLTFFFLTSISVAGPVDRHHILIATLMCLLTIAFTVLTNHDHMAWNRARWAAITDAQSEGIAGPDNLDGGFEYNGFFSYSPSYKESHEKSHWWVGRDDYQIAFGPIDGMKVVKSYSYETALPSTKRSILLLAR</sequence>
<feature type="transmembrane region" description="Helical" evidence="1">
    <location>
        <begin position="427"/>
        <end position="446"/>
    </location>
</feature>
<protein>
    <recommendedName>
        <fullName evidence="4">Glycosyltransferase RgtA/B/C/D-like domain-containing protein</fullName>
    </recommendedName>
</protein>
<feature type="transmembrane region" description="Helical" evidence="1">
    <location>
        <begin position="265"/>
        <end position="287"/>
    </location>
</feature>
<evidence type="ECO:0008006" key="4">
    <source>
        <dbReference type="Google" id="ProtNLM"/>
    </source>
</evidence>
<keyword evidence="1" id="KW-1133">Transmembrane helix</keyword>
<dbReference type="HOGENOM" id="CLU_474012_0_0_5"/>
<evidence type="ECO:0000313" key="3">
    <source>
        <dbReference type="Proteomes" id="UP000001695"/>
    </source>
</evidence>
<dbReference type="KEGG" id="bid:Bind_2857"/>
<feature type="transmembrane region" description="Helical" evidence="1">
    <location>
        <begin position="171"/>
        <end position="200"/>
    </location>
</feature>
<keyword evidence="1" id="KW-0812">Transmembrane</keyword>
<evidence type="ECO:0000256" key="1">
    <source>
        <dbReference type="SAM" id="Phobius"/>
    </source>
</evidence>
<feature type="transmembrane region" description="Helical" evidence="1">
    <location>
        <begin position="212"/>
        <end position="233"/>
    </location>
</feature>
<dbReference type="EMBL" id="CP001016">
    <property type="protein sequence ID" value="ACB96426.1"/>
    <property type="molecule type" value="Genomic_DNA"/>
</dbReference>
<name>B2IKE6_BEII9</name>
<reference evidence="2 3" key="2">
    <citation type="journal article" date="2010" name="J. Bacteriol.">
        <title>Complete genome sequence of Beijerinckia indica subsp. indica.</title>
        <authorList>
            <person name="Tamas I."/>
            <person name="Dedysh S.N."/>
            <person name="Liesack W."/>
            <person name="Stott M.B."/>
            <person name="Alam M."/>
            <person name="Murrell J.C."/>
            <person name="Dunfield P.F."/>
        </authorList>
    </citation>
    <scope>NUCLEOTIDE SEQUENCE [LARGE SCALE GENOMIC DNA]</scope>
    <source>
        <strain evidence="3">ATCC 9039 / DSM 1715 / NCIMB 8712</strain>
    </source>
</reference>
<gene>
    <name evidence="2" type="ordered locus">Bind_2857</name>
</gene>
<feature type="transmembrane region" description="Helical" evidence="1">
    <location>
        <begin position="299"/>
        <end position="320"/>
    </location>
</feature>
<organism evidence="2 3">
    <name type="scientific">Beijerinckia indica subsp. indica (strain ATCC 9039 / DSM 1715 / NCIMB 8712)</name>
    <dbReference type="NCBI Taxonomy" id="395963"/>
    <lineage>
        <taxon>Bacteria</taxon>
        <taxon>Pseudomonadati</taxon>
        <taxon>Pseudomonadota</taxon>
        <taxon>Alphaproteobacteria</taxon>
        <taxon>Hyphomicrobiales</taxon>
        <taxon>Beijerinckiaceae</taxon>
        <taxon>Beijerinckia</taxon>
    </lineage>
</organism>
<dbReference type="eggNOG" id="COG1807">
    <property type="taxonomic scope" value="Bacteria"/>
</dbReference>
<feature type="transmembrane region" description="Helical" evidence="1">
    <location>
        <begin position="95"/>
        <end position="114"/>
    </location>
</feature>
<feature type="transmembrane region" description="Helical" evidence="1">
    <location>
        <begin position="401"/>
        <end position="420"/>
    </location>
</feature>
<dbReference type="AlphaFoldDB" id="B2IKE6"/>
<proteinExistence type="predicted"/>